<evidence type="ECO:0000256" key="8">
    <source>
        <dbReference type="RuleBase" id="RU363032"/>
    </source>
</evidence>
<comment type="subcellular location">
    <subcellularLocation>
        <location evidence="1">Cell inner membrane</location>
        <topology evidence="1">Multi-pass membrane protein</topology>
    </subcellularLocation>
    <subcellularLocation>
        <location evidence="8">Cell membrane</location>
        <topology evidence="8">Multi-pass membrane protein</topology>
    </subcellularLocation>
</comment>
<feature type="transmembrane region" description="Helical" evidence="8">
    <location>
        <begin position="106"/>
        <end position="128"/>
    </location>
</feature>
<keyword evidence="5 8" id="KW-0812">Transmembrane</keyword>
<keyword evidence="2 8" id="KW-0813">Transport</keyword>
<feature type="transmembrane region" description="Helical" evidence="8">
    <location>
        <begin position="490"/>
        <end position="513"/>
    </location>
</feature>
<dbReference type="GO" id="GO:0005886">
    <property type="term" value="C:plasma membrane"/>
    <property type="evidence" value="ECO:0007669"/>
    <property type="project" value="UniProtKB-SubCell"/>
</dbReference>
<dbReference type="InterPro" id="IPR000515">
    <property type="entry name" value="MetI-like"/>
</dbReference>
<feature type="transmembrane region" description="Helical" evidence="8">
    <location>
        <begin position="368"/>
        <end position="388"/>
    </location>
</feature>
<evidence type="ECO:0000313" key="10">
    <source>
        <dbReference type="EMBL" id="KWV48972.1"/>
    </source>
</evidence>
<dbReference type="Proteomes" id="UP000057737">
    <property type="component" value="Unassembled WGS sequence"/>
</dbReference>
<organism evidence="10 11">
    <name type="scientific">Bradyrhizobium macuxiense</name>
    <dbReference type="NCBI Taxonomy" id="1755647"/>
    <lineage>
        <taxon>Bacteria</taxon>
        <taxon>Pseudomonadati</taxon>
        <taxon>Pseudomonadota</taxon>
        <taxon>Alphaproteobacteria</taxon>
        <taxon>Hyphomicrobiales</taxon>
        <taxon>Nitrobacteraceae</taxon>
        <taxon>Bradyrhizobium</taxon>
    </lineage>
</organism>
<dbReference type="GO" id="GO:0055085">
    <property type="term" value="P:transmembrane transport"/>
    <property type="evidence" value="ECO:0007669"/>
    <property type="project" value="InterPro"/>
</dbReference>
<dbReference type="SUPFAM" id="SSF161098">
    <property type="entry name" value="MetI-like"/>
    <property type="match status" value="2"/>
</dbReference>
<comment type="caution">
    <text evidence="10">The sequence shown here is derived from an EMBL/GenBank/DDBJ whole genome shotgun (WGS) entry which is preliminary data.</text>
</comment>
<keyword evidence="7 8" id="KW-0472">Membrane</keyword>
<feature type="transmembrane region" description="Helical" evidence="8">
    <location>
        <begin position="428"/>
        <end position="446"/>
    </location>
</feature>
<comment type="similarity">
    <text evidence="8">Belongs to the binding-protein-dependent transport system permease family.</text>
</comment>
<feature type="transmembrane region" description="Helical" evidence="8">
    <location>
        <begin position="306"/>
        <end position="326"/>
    </location>
</feature>
<evidence type="ECO:0000256" key="3">
    <source>
        <dbReference type="ARBA" id="ARBA00022475"/>
    </source>
</evidence>
<gene>
    <name evidence="10" type="ORF">AS156_16810</name>
</gene>
<feature type="domain" description="ABC transmembrane type-1" evidence="9">
    <location>
        <begin position="364"/>
        <end position="554"/>
    </location>
</feature>
<sequence length="571" mass="61371">MTLTTSPAAKPRIDWTRPVLWLFAAVLMLLILLPLSWLAVYAFTDKNRHLTLQNFVTLFSNPDFLDPLLTTAIIAVTSAVICCAIAAPIGWLVSRTDMPGRQIIRALVTASFVTPPFLGAIAWELLAAPNSGLLNQLYRLFAGEDADALFNIYSLTGIIFVISCYTFPFVFVLVANALDTMPGELEDASAILGGNAWTTARRITIPLALPALVAGALIAFLQAMTLFGSPAILALPAGFHTMTTKIWSLFQYPPKLELAAAAAMPLLLLTIPLLQGQKFLLGRRGYSVIGGKYGAPRRVELKGWRLIALGFCLLVLLNPVFLPYLALLNAAFSPNATTLVTPSTLTLHNIVFVFTELSSTQLALKNTVILGTATATIGTILALVIAYVTTRRAIAGHRMLGFLATAPVAVPGIVLGVGLFLSYTRPPFVLYGTLWILLLAFLTINLPSAYQQLQAAFATIHPELEEASRILGATRLQALRQITAPLLRTGVIATWCFIFIGVMRELSAAIVLFTSQTKVLSVLIYDLNEGGDLAAIAVLGIAMLVITFAVVLAVNQIPMSGDNAGAKLRNG</sequence>
<dbReference type="EMBL" id="LNCU01000104">
    <property type="protein sequence ID" value="KWV48972.1"/>
    <property type="molecule type" value="Genomic_DNA"/>
</dbReference>
<feature type="transmembrane region" description="Helical" evidence="8">
    <location>
        <begin position="20"/>
        <end position="43"/>
    </location>
</feature>
<evidence type="ECO:0000256" key="4">
    <source>
        <dbReference type="ARBA" id="ARBA00022519"/>
    </source>
</evidence>
<feature type="transmembrane region" description="Helical" evidence="8">
    <location>
        <begin position="68"/>
        <end position="94"/>
    </location>
</feature>
<keyword evidence="3" id="KW-1003">Cell membrane</keyword>
<keyword evidence="6 8" id="KW-1133">Transmembrane helix</keyword>
<accession>A0A109JH22</accession>
<evidence type="ECO:0000256" key="6">
    <source>
        <dbReference type="ARBA" id="ARBA00022989"/>
    </source>
</evidence>
<dbReference type="AlphaFoldDB" id="A0A109JH22"/>
<feature type="transmembrane region" description="Helical" evidence="8">
    <location>
        <begin position="400"/>
        <end position="422"/>
    </location>
</feature>
<keyword evidence="11" id="KW-1185">Reference proteome</keyword>
<feature type="transmembrane region" description="Helical" evidence="8">
    <location>
        <begin position="533"/>
        <end position="554"/>
    </location>
</feature>
<feature type="domain" description="ABC transmembrane type-1" evidence="9">
    <location>
        <begin position="68"/>
        <end position="275"/>
    </location>
</feature>
<dbReference type="OrthoDB" id="27542at2"/>
<evidence type="ECO:0000256" key="2">
    <source>
        <dbReference type="ARBA" id="ARBA00022448"/>
    </source>
</evidence>
<dbReference type="PANTHER" id="PTHR43357:SF4">
    <property type="entry name" value="INNER MEMBRANE ABC TRANSPORTER PERMEASE PROTEIN YDCV"/>
    <property type="match status" value="1"/>
</dbReference>
<evidence type="ECO:0000313" key="11">
    <source>
        <dbReference type="Proteomes" id="UP000057737"/>
    </source>
</evidence>
<dbReference type="Pfam" id="PF00528">
    <property type="entry name" value="BPD_transp_1"/>
    <property type="match status" value="2"/>
</dbReference>
<dbReference type="PROSITE" id="PS50928">
    <property type="entry name" value="ABC_TM1"/>
    <property type="match status" value="2"/>
</dbReference>
<protein>
    <submittedName>
        <fullName evidence="10">Iron ABC transporter permease</fullName>
    </submittedName>
</protein>
<evidence type="ECO:0000259" key="9">
    <source>
        <dbReference type="PROSITE" id="PS50928"/>
    </source>
</evidence>
<evidence type="ECO:0000256" key="1">
    <source>
        <dbReference type="ARBA" id="ARBA00004429"/>
    </source>
</evidence>
<dbReference type="PANTHER" id="PTHR43357">
    <property type="entry name" value="INNER MEMBRANE ABC TRANSPORTER PERMEASE PROTEIN YDCV"/>
    <property type="match status" value="1"/>
</dbReference>
<evidence type="ECO:0000256" key="5">
    <source>
        <dbReference type="ARBA" id="ARBA00022692"/>
    </source>
</evidence>
<dbReference type="InterPro" id="IPR035906">
    <property type="entry name" value="MetI-like_sf"/>
</dbReference>
<dbReference type="CDD" id="cd06261">
    <property type="entry name" value="TM_PBP2"/>
    <property type="match status" value="2"/>
</dbReference>
<name>A0A109JH22_9BRAD</name>
<feature type="transmembrane region" description="Helical" evidence="8">
    <location>
        <begin position="256"/>
        <end position="274"/>
    </location>
</feature>
<proteinExistence type="inferred from homology"/>
<feature type="transmembrane region" description="Helical" evidence="8">
    <location>
        <begin position="148"/>
        <end position="175"/>
    </location>
</feature>
<dbReference type="RefSeq" id="WP_066512896.1">
    <property type="nucleotide sequence ID" value="NZ_LNCU01000104.1"/>
</dbReference>
<evidence type="ECO:0000256" key="7">
    <source>
        <dbReference type="ARBA" id="ARBA00023136"/>
    </source>
</evidence>
<keyword evidence="4" id="KW-0997">Cell inner membrane</keyword>
<reference evidence="10 11" key="1">
    <citation type="submission" date="2015-11" db="EMBL/GenBank/DDBJ databases">
        <title>Draft Genome Sequence of the Strain BR 10303 (Bradyrhizobium sp.) isolated from nodules of Centrolobium paraense.</title>
        <authorList>
            <person name="Zelli J.E."/>
            <person name="Simoes-Araujo J.L."/>
            <person name="Barauna A.C."/>
            <person name="Silva K."/>
        </authorList>
    </citation>
    <scope>NUCLEOTIDE SEQUENCE [LARGE SCALE GENOMIC DNA]</scope>
    <source>
        <strain evidence="10 11">BR 10303</strain>
    </source>
</reference>
<dbReference type="Gene3D" id="1.10.3720.10">
    <property type="entry name" value="MetI-like"/>
    <property type="match status" value="2"/>
</dbReference>
<feature type="transmembrane region" description="Helical" evidence="8">
    <location>
        <begin position="211"/>
        <end position="236"/>
    </location>
</feature>